<feature type="region of interest" description="Disordered" evidence="1">
    <location>
        <begin position="140"/>
        <end position="172"/>
    </location>
</feature>
<dbReference type="AlphaFoldDB" id="A0A4Y9YA07"/>
<name>A0A4Y9YA07_9APHY</name>
<evidence type="ECO:0000256" key="1">
    <source>
        <dbReference type="SAM" id="MobiDB-lite"/>
    </source>
</evidence>
<proteinExistence type="predicted"/>
<protein>
    <submittedName>
        <fullName evidence="2">Uncharacterized protein</fullName>
    </submittedName>
</protein>
<accession>A0A4Y9YA07</accession>
<dbReference type="Proteomes" id="UP000298390">
    <property type="component" value="Unassembled WGS sequence"/>
</dbReference>
<reference evidence="2 3" key="1">
    <citation type="submission" date="2019-01" db="EMBL/GenBank/DDBJ databases">
        <title>Genome sequencing of the rare red list fungi Fomitopsis rosea.</title>
        <authorList>
            <person name="Buettner E."/>
            <person name="Kellner H."/>
        </authorList>
    </citation>
    <scope>NUCLEOTIDE SEQUENCE [LARGE SCALE GENOMIC DNA]</scope>
    <source>
        <strain evidence="2 3">DSM 105464</strain>
    </source>
</reference>
<dbReference type="EMBL" id="SEKV01000318">
    <property type="protein sequence ID" value="TFY59145.1"/>
    <property type="molecule type" value="Genomic_DNA"/>
</dbReference>
<gene>
    <name evidence="2" type="ORF">EVJ58_g5969</name>
</gene>
<feature type="region of interest" description="Disordered" evidence="1">
    <location>
        <begin position="1"/>
        <end position="41"/>
    </location>
</feature>
<comment type="caution">
    <text evidence="2">The sequence shown here is derived from an EMBL/GenBank/DDBJ whole genome shotgun (WGS) entry which is preliminary data.</text>
</comment>
<sequence>MSAPFFTPHHGQGTTPMMSMSEHSPFGGHSPLTPDLDSFDESGSMEFSMMSDYGQPDTSGFAGYTMDNMNFSDPHTTPLLFRSPTVDMGPSLPYGQGYPSLVDPLSTQTPLRQPQIYIDTTGYGSQSSLASVDGLISPYDTLGPMSRRPSLTTPSTSTSSHLTTPEHSPGDVIRSQEYLKPNASPISPSTSLTTMFEQQAISLQTDYRPRSAIRTVTELAREHIPPFDGTLVPQKTYRPHTQSDRRRYVDDVELEQPIMFYLQNPQRCGITLQDALNGKFMDLMGRDDHMFINRGPSVSIRLMWPGYAPWSRQIPTRDFRSPPQPITKAKLAKNVAKTVQRFIHDMEQRPMEEDANPHVSMGSWQAYVVLRPGRH</sequence>
<feature type="compositionally biased region" description="Polar residues" evidence="1">
    <location>
        <begin position="12"/>
        <end position="22"/>
    </location>
</feature>
<feature type="compositionally biased region" description="Low complexity" evidence="1">
    <location>
        <begin position="149"/>
        <end position="167"/>
    </location>
</feature>
<dbReference type="STRING" id="34475.A0A4Y9YA07"/>
<evidence type="ECO:0000313" key="2">
    <source>
        <dbReference type="EMBL" id="TFY59145.1"/>
    </source>
</evidence>
<organism evidence="2 3">
    <name type="scientific">Rhodofomes roseus</name>
    <dbReference type="NCBI Taxonomy" id="34475"/>
    <lineage>
        <taxon>Eukaryota</taxon>
        <taxon>Fungi</taxon>
        <taxon>Dikarya</taxon>
        <taxon>Basidiomycota</taxon>
        <taxon>Agaricomycotina</taxon>
        <taxon>Agaricomycetes</taxon>
        <taxon>Polyporales</taxon>
        <taxon>Rhodofomes</taxon>
    </lineage>
</organism>
<evidence type="ECO:0000313" key="3">
    <source>
        <dbReference type="Proteomes" id="UP000298390"/>
    </source>
</evidence>